<protein>
    <recommendedName>
        <fullName evidence="2">DUF222 domain-containing protein</fullName>
    </recommendedName>
</protein>
<organism evidence="3 4">
    <name type="scientific">Mycobacterium celatum</name>
    <dbReference type="NCBI Taxonomy" id="28045"/>
    <lineage>
        <taxon>Bacteria</taxon>
        <taxon>Bacillati</taxon>
        <taxon>Actinomycetota</taxon>
        <taxon>Actinomycetes</taxon>
        <taxon>Mycobacteriales</taxon>
        <taxon>Mycobacteriaceae</taxon>
        <taxon>Mycobacterium</taxon>
    </lineage>
</organism>
<name>A0A1X1RWV0_MYCCE</name>
<feature type="domain" description="DUF222" evidence="2">
    <location>
        <begin position="40"/>
        <end position="172"/>
    </location>
</feature>
<dbReference type="InterPro" id="IPR003870">
    <property type="entry name" value="DUF222"/>
</dbReference>
<evidence type="ECO:0000313" key="3">
    <source>
        <dbReference type="EMBL" id="ORV19602.1"/>
    </source>
</evidence>
<evidence type="ECO:0000313" key="4">
    <source>
        <dbReference type="Proteomes" id="UP000193907"/>
    </source>
</evidence>
<sequence length="263" mass="29207">MFDEVAREAVVARFDELFERHYPTPTRESAVLLDRICAGARAENRAAAAQLVAIGELFAYRLSRCSDTEEWAIDTEAAVAAEVAAALRISQGLAGSRLRYARAMRERLPKLGAVFGAGDVDFRVFQTIVYRTDLITDREVLAGVDAQLALAVPRWPSMTQSRLAGQVDKIAIATFHFVNRQGFPNVLFPVRQLPDPVCDHRCGDHCERPGQHQHSDVVVATQPDRGASQHQQQTQHLWLGRGMHPRERVAEADHADGGGQRQH</sequence>
<dbReference type="EMBL" id="LQOM01000005">
    <property type="protein sequence ID" value="ORV19602.1"/>
    <property type="molecule type" value="Genomic_DNA"/>
</dbReference>
<dbReference type="STRING" id="28045.AWB95_00795"/>
<dbReference type="Proteomes" id="UP000193907">
    <property type="component" value="Unassembled WGS sequence"/>
</dbReference>
<reference evidence="3 4" key="1">
    <citation type="submission" date="2016-01" db="EMBL/GenBank/DDBJ databases">
        <title>The new phylogeny of the genus Mycobacterium.</title>
        <authorList>
            <person name="Tarcisio F."/>
            <person name="Conor M."/>
            <person name="Antonella G."/>
            <person name="Elisabetta G."/>
            <person name="Giulia F.S."/>
            <person name="Sara T."/>
            <person name="Anna F."/>
            <person name="Clotilde B."/>
            <person name="Roberto B."/>
            <person name="Veronica D.S."/>
            <person name="Fabio R."/>
            <person name="Monica P."/>
            <person name="Olivier J."/>
            <person name="Enrico T."/>
            <person name="Nicola S."/>
        </authorList>
    </citation>
    <scope>NUCLEOTIDE SEQUENCE [LARGE SCALE GENOMIC DNA]</scope>
    <source>
        <strain evidence="3 4">DSM 44243</strain>
    </source>
</reference>
<accession>A0A1X1RWV0</accession>
<keyword evidence="4" id="KW-1185">Reference proteome</keyword>
<evidence type="ECO:0000259" key="2">
    <source>
        <dbReference type="Pfam" id="PF02720"/>
    </source>
</evidence>
<comment type="caution">
    <text evidence="3">The sequence shown here is derived from an EMBL/GenBank/DDBJ whole genome shotgun (WGS) entry which is preliminary data.</text>
</comment>
<evidence type="ECO:0000256" key="1">
    <source>
        <dbReference type="SAM" id="MobiDB-lite"/>
    </source>
</evidence>
<gene>
    <name evidence="3" type="ORF">AWB95_00795</name>
</gene>
<proteinExistence type="predicted"/>
<dbReference type="Pfam" id="PF02720">
    <property type="entry name" value="DUF222"/>
    <property type="match status" value="1"/>
</dbReference>
<dbReference type="AlphaFoldDB" id="A0A1X1RWV0"/>
<feature type="region of interest" description="Disordered" evidence="1">
    <location>
        <begin position="223"/>
        <end position="242"/>
    </location>
</feature>